<sequence>MSIGSDARIDAEIQRVLGAIEQMLHEYEAWGERIKWGDVHFAFYSDLLDFCNFRMETAQDCLALIKAGRISGALGLNRSLLENYLLFALMCRGNKYYMLADCSSLTESEFKAKLKEEKEALKSAQEAGTATYLEVKKFPRAARHIMYVCEGLKDDSGESILVPVHYFEFRNFRPEVMRFRHDDYFEYYELEPDTKKILRQHQDRAARVYRFYLSYDSLIQCLELNGILDKAASLRVDAHYTFLGQFLHPTHDAARNLRANSNVHHGGTTVGARQPYSDEAILLSSLYLAHTVASFMREATNLLDAASDNYFSDTATGPLAIAADRTMRQFAYFWFIDNDPPPYNRWLHSIHHASDEEITAWGGYMGCPKESVSFDSSIFTSLKDALQGWNNARCGPYNPPF</sequence>
<reference evidence="1 2" key="1">
    <citation type="submission" date="2021-01" db="EMBL/GenBank/DDBJ databases">
        <title>Whole genome shotgun sequence of Planotetraspora phitsanulokensis NBRC 104273.</title>
        <authorList>
            <person name="Komaki H."/>
            <person name="Tamura T."/>
        </authorList>
    </citation>
    <scope>NUCLEOTIDE SEQUENCE [LARGE SCALE GENOMIC DNA]</scope>
    <source>
        <strain evidence="1 2">NBRC 104273</strain>
    </source>
</reference>
<dbReference type="AlphaFoldDB" id="A0A8J3XNQ3"/>
<dbReference type="Proteomes" id="UP000622547">
    <property type="component" value="Unassembled WGS sequence"/>
</dbReference>
<protein>
    <submittedName>
        <fullName evidence="1">Uncharacterized protein</fullName>
    </submittedName>
</protein>
<name>A0A8J3XNQ3_9ACTN</name>
<evidence type="ECO:0000313" key="1">
    <source>
        <dbReference type="EMBL" id="GII43083.1"/>
    </source>
</evidence>
<dbReference type="RefSeq" id="WP_204078477.1">
    <property type="nucleotide sequence ID" value="NZ_BAABHI010000033.1"/>
</dbReference>
<accession>A0A8J3XNQ3</accession>
<dbReference type="EMBL" id="BOOP01000051">
    <property type="protein sequence ID" value="GII43083.1"/>
    <property type="molecule type" value="Genomic_DNA"/>
</dbReference>
<evidence type="ECO:0000313" key="2">
    <source>
        <dbReference type="Proteomes" id="UP000622547"/>
    </source>
</evidence>
<proteinExistence type="predicted"/>
<gene>
    <name evidence="1" type="ORF">Pph01_80860</name>
</gene>
<comment type="caution">
    <text evidence="1">The sequence shown here is derived from an EMBL/GenBank/DDBJ whole genome shotgun (WGS) entry which is preliminary data.</text>
</comment>
<organism evidence="1 2">
    <name type="scientific">Planotetraspora phitsanulokensis</name>
    <dbReference type="NCBI Taxonomy" id="575192"/>
    <lineage>
        <taxon>Bacteria</taxon>
        <taxon>Bacillati</taxon>
        <taxon>Actinomycetota</taxon>
        <taxon>Actinomycetes</taxon>
        <taxon>Streptosporangiales</taxon>
        <taxon>Streptosporangiaceae</taxon>
        <taxon>Planotetraspora</taxon>
    </lineage>
</organism>
<keyword evidence="2" id="KW-1185">Reference proteome</keyword>